<evidence type="ECO:0000313" key="1">
    <source>
        <dbReference type="EMBL" id="KIK94647.1"/>
    </source>
</evidence>
<dbReference type="HOGENOM" id="CLU_3087893_0_0_1"/>
<dbReference type="InParanoid" id="A0A0D0DBT0"/>
<organism evidence="1 2">
    <name type="scientific">Paxillus rubicundulus Ve08.2h10</name>
    <dbReference type="NCBI Taxonomy" id="930991"/>
    <lineage>
        <taxon>Eukaryota</taxon>
        <taxon>Fungi</taxon>
        <taxon>Dikarya</taxon>
        <taxon>Basidiomycota</taxon>
        <taxon>Agaricomycotina</taxon>
        <taxon>Agaricomycetes</taxon>
        <taxon>Agaricomycetidae</taxon>
        <taxon>Boletales</taxon>
        <taxon>Paxilineae</taxon>
        <taxon>Paxillaceae</taxon>
        <taxon>Paxillus</taxon>
    </lineage>
</organism>
<keyword evidence="2" id="KW-1185">Reference proteome</keyword>
<dbReference type="AlphaFoldDB" id="A0A0D0DBT0"/>
<evidence type="ECO:0000313" key="2">
    <source>
        <dbReference type="Proteomes" id="UP000054538"/>
    </source>
</evidence>
<gene>
    <name evidence="1" type="ORF">PAXRUDRAFT_827787</name>
</gene>
<reference evidence="1 2" key="1">
    <citation type="submission" date="2014-04" db="EMBL/GenBank/DDBJ databases">
        <authorList>
            <consortium name="DOE Joint Genome Institute"/>
            <person name="Kuo A."/>
            <person name="Kohler A."/>
            <person name="Jargeat P."/>
            <person name="Nagy L.G."/>
            <person name="Floudas D."/>
            <person name="Copeland A."/>
            <person name="Barry K.W."/>
            <person name="Cichocki N."/>
            <person name="Veneault-Fourrey C."/>
            <person name="LaButti K."/>
            <person name="Lindquist E.A."/>
            <person name="Lipzen A."/>
            <person name="Lundell T."/>
            <person name="Morin E."/>
            <person name="Murat C."/>
            <person name="Sun H."/>
            <person name="Tunlid A."/>
            <person name="Henrissat B."/>
            <person name="Grigoriev I.V."/>
            <person name="Hibbett D.S."/>
            <person name="Martin F."/>
            <person name="Nordberg H.P."/>
            <person name="Cantor M.N."/>
            <person name="Hua S.X."/>
        </authorList>
    </citation>
    <scope>NUCLEOTIDE SEQUENCE [LARGE SCALE GENOMIC DNA]</scope>
    <source>
        <strain evidence="1 2">Ve08.2h10</strain>
    </source>
</reference>
<dbReference type="EMBL" id="KN825093">
    <property type="protein sequence ID" value="KIK94647.1"/>
    <property type="molecule type" value="Genomic_DNA"/>
</dbReference>
<dbReference type="Proteomes" id="UP000054538">
    <property type="component" value="Unassembled WGS sequence"/>
</dbReference>
<accession>A0A0D0DBT0</accession>
<proteinExistence type="predicted"/>
<name>A0A0D0DBT0_9AGAM</name>
<reference evidence="2" key="2">
    <citation type="submission" date="2015-01" db="EMBL/GenBank/DDBJ databases">
        <title>Evolutionary Origins and Diversification of the Mycorrhizal Mutualists.</title>
        <authorList>
            <consortium name="DOE Joint Genome Institute"/>
            <consortium name="Mycorrhizal Genomics Consortium"/>
            <person name="Kohler A."/>
            <person name="Kuo A."/>
            <person name="Nagy L.G."/>
            <person name="Floudas D."/>
            <person name="Copeland A."/>
            <person name="Barry K.W."/>
            <person name="Cichocki N."/>
            <person name="Veneault-Fourrey C."/>
            <person name="LaButti K."/>
            <person name="Lindquist E.A."/>
            <person name="Lipzen A."/>
            <person name="Lundell T."/>
            <person name="Morin E."/>
            <person name="Murat C."/>
            <person name="Riley R."/>
            <person name="Ohm R."/>
            <person name="Sun H."/>
            <person name="Tunlid A."/>
            <person name="Henrissat B."/>
            <person name="Grigoriev I.V."/>
            <person name="Hibbett D.S."/>
            <person name="Martin F."/>
        </authorList>
    </citation>
    <scope>NUCLEOTIDE SEQUENCE [LARGE SCALE GENOMIC DNA]</scope>
    <source>
        <strain evidence="2">Ve08.2h10</strain>
    </source>
</reference>
<sequence>MPVSIPISITDANLASLSSGIQTSDPSTTPDHQLISTVEYLAMRKAVMHITS</sequence>
<protein>
    <submittedName>
        <fullName evidence="1">Uncharacterized protein</fullName>
    </submittedName>
</protein>